<evidence type="ECO:0000313" key="12">
    <source>
        <dbReference type="Proteomes" id="UP000035425"/>
    </source>
</evidence>
<dbReference type="Proteomes" id="UP000035425">
    <property type="component" value="Unassembled WGS sequence"/>
</dbReference>
<evidence type="ECO:0000256" key="4">
    <source>
        <dbReference type="ARBA" id="ARBA00023004"/>
    </source>
</evidence>
<feature type="binding site" description="axial binding residue" evidence="9">
    <location>
        <position position="173"/>
    </location>
    <ligand>
        <name>Fe-coproporphyrin III</name>
        <dbReference type="ChEBI" id="CHEBI:68438"/>
    </ligand>
    <ligandPart>
        <name>Fe</name>
        <dbReference type="ChEBI" id="CHEBI:18248"/>
    </ligandPart>
</feature>
<dbReference type="InterPro" id="IPR010644">
    <property type="entry name" value="ChdC/CLD"/>
</dbReference>
<dbReference type="EC" id="1.3.98.5" evidence="8 9"/>
<comment type="caution">
    <text evidence="11">The sequence shown here is derived from an EMBL/GenBank/DDBJ whole genome shotgun (WGS) entry which is preliminary data.</text>
</comment>
<dbReference type="EMBL" id="JWIO01000011">
    <property type="protein sequence ID" value="KLL11779.1"/>
    <property type="molecule type" value="Genomic_DNA"/>
</dbReference>
<evidence type="ECO:0000256" key="6">
    <source>
        <dbReference type="ARBA" id="ARBA00030236"/>
    </source>
</evidence>
<comment type="cofactor">
    <cofactor evidence="9">
        <name>Fe-coproporphyrin III</name>
        <dbReference type="ChEBI" id="CHEBI:68438"/>
    </cofactor>
    <text evidence="9">Fe-coproporphyrin III acts as both substrate and redox cofactor.</text>
</comment>
<evidence type="ECO:0000256" key="10">
    <source>
        <dbReference type="SAM" id="MobiDB-lite"/>
    </source>
</evidence>
<dbReference type="PANTHER" id="PTHR36843">
    <property type="entry name" value="HEME-DEPENDENT PEROXIDASE YWFI-RELATED"/>
    <property type="match status" value="1"/>
</dbReference>
<comment type="catalytic activity">
    <reaction evidence="7">
        <text>Fe-coproporphyrin III + 2 H2O2 + 2 H(+) = heme b + 2 CO2 + 4 H2O</text>
        <dbReference type="Rhea" id="RHEA:56516"/>
        <dbReference type="ChEBI" id="CHEBI:15377"/>
        <dbReference type="ChEBI" id="CHEBI:15378"/>
        <dbReference type="ChEBI" id="CHEBI:16240"/>
        <dbReference type="ChEBI" id="CHEBI:16526"/>
        <dbReference type="ChEBI" id="CHEBI:60344"/>
        <dbReference type="ChEBI" id="CHEBI:68438"/>
        <dbReference type="EC" id="1.3.98.5"/>
    </reaction>
    <physiologicalReaction direction="left-to-right" evidence="7">
        <dbReference type="Rhea" id="RHEA:56517"/>
    </physiologicalReaction>
</comment>
<comment type="similarity">
    <text evidence="9">Belongs to the ChdC family. Type 2 subfamily.</text>
</comment>
<keyword evidence="4 9" id="KW-0408">Iron</keyword>
<dbReference type="InterPro" id="IPR011008">
    <property type="entry name" value="Dimeric_a/b-barrel"/>
</dbReference>
<dbReference type="RefSeq" id="WP_139342196.1">
    <property type="nucleotide sequence ID" value="NZ_JWIO01000011.1"/>
</dbReference>
<comment type="catalytic activity">
    <reaction evidence="9">
        <text>harderoheme III + H2O2 + H(+) = heme b + CO2 + 2 H2O</text>
        <dbReference type="Rhea" id="RHEA:57944"/>
        <dbReference type="ChEBI" id="CHEBI:15377"/>
        <dbReference type="ChEBI" id="CHEBI:15378"/>
        <dbReference type="ChEBI" id="CHEBI:16240"/>
        <dbReference type="ChEBI" id="CHEBI:16526"/>
        <dbReference type="ChEBI" id="CHEBI:60344"/>
        <dbReference type="ChEBI" id="CHEBI:142463"/>
    </reaction>
</comment>
<keyword evidence="9" id="KW-0350">Heme biosynthesis</keyword>
<dbReference type="Gene3D" id="3.30.70.1030">
    <property type="entry name" value="Apc35880, domain 1"/>
    <property type="match status" value="2"/>
</dbReference>
<sequence length="248" mass="27947">MPETPTAITETPETGTSQGGPVPSARELNAELLYTSWSVFAAREALPADRTAIAAEVESLLEGALAKDVYTRGVYDLSGYRADADVLLWWTSPDPDLLQETYQRFRQSALGRALAPVWSAVGLHRPAEFNRNHVPAYVRREDPKAYVCVYPFNRSLQWYLLPDYERRGMLAEHGIMGREFPDVRANTVSAFGLGDYEWLLAFEADELHRIVDCLRHLRASRAREHTRLETPFFTGVRKPIADLVAALP</sequence>
<accession>A0ABR5F519</accession>
<keyword evidence="2 9" id="KW-0349">Heme</keyword>
<dbReference type="HAMAP" id="MF_02244">
    <property type="entry name" value="Coproheme_decarbox_2"/>
    <property type="match status" value="1"/>
</dbReference>
<feature type="region of interest" description="Disordered" evidence="10">
    <location>
        <begin position="1"/>
        <end position="22"/>
    </location>
</feature>
<evidence type="ECO:0000313" key="11">
    <source>
        <dbReference type="EMBL" id="KLL11779.1"/>
    </source>
</evidence>
<reference evidence="11 12" key="1">
    <citation type="submission" date="2014-12" db="EMBL/GenBank/DDBJ databases">
        <title>Frankia sp. BMG5.1 draft genome.</title>
        <authorList>
            <person name="Gtari M."/>
            <person name="Ghodhbane-Gtari F."/>
            <person name="Nouioui I."/>
            <person name="Ktari A."/>
            <person name="Hezbri K."/>
            <person name="Mimouni W."/>
            <person name="Sbissi I."/>
            <person name="Ayari A."/>
            <person name="Yamanaka T."/>
            <person name="Normand P."/>
            <person name="Tisa L.S."/>
            <person name="Boudabous A."/>
        </authorList>
    </citation>
    <scope>NUCLEOTIDE SEQUENCE [LARGE SCALE GENOMIC DNA]</scope>
    <source>
        <strain evidence="11 12">BMG5.1</strain>
    </source>
</reference>
<evidence type="ECO:0000256" key="5">
    <source>
        <dbReference type="ARBA" id="ARBA00029882"/>
    </source>
</evidence>
<keyword evidence="12" id="KW-1185">Reference proteome</keyword>
<feature type="compositionally biased region" description="Low complexity" evidence="10">
    <location>
        <begin position="1"/>
        <end position="16"/>
    </location>
</feature>
<dbReference type="NCBIfam" id="NF042928">
    <property type="entry name" value="HemQ_actino"/>
    <property type="match status" value="1"/>
</dbReference>
<evidence type="ECO:0000256" key="3">
    <source>
        <dbReference type="ARBA" id="ARBA00022723"/>
    </source>
</evidence>
<comment type="catalytic activity">
    <reaction evidence="9">
        <text>Fe-coproporphyrin III + H2O2 + H(+) = harderoheme III + CO2 + 2 H2O</text>
        <dbReference type="Rhea" id="RHEA:57940"/>
        <dbReference type="ChEBI" id="CHEBI:15377"/>
        <dbReference type="ChEBI" id="CHEBI:15378"/>
        <dbReference type="ChEBI" id="CHEBI:16240"/>
        <dbReference type="ChEBI" id="CHEBI:16526"/>
        <dbReference type="ChEBI" id="CHEBI:68438"/>
        <dbReference type="ChEBI" id="CHEBI:142463"/>
    </reaction>
</comment>
<comment type="function">
    <text evidence="9">Involved in coproporphyrin-dependent heme b biosynthesis. Catalyzes the decarboxylation of Fe-coproporphyrin III (coproheme) to heme b (protoheme IX), the last step of the pathway. The reaction occurs in a stepwise manner with a three-propionate intermediate.</text>
</comment>
<organism evidence="11 12">
    <name type="scientific">Protofrankia coriariae</name>
    <dbReference type="NCBI Taxonomy" id="1562887"/>
    <lineage>
        <taxon>Bacteria</taxon>
        <taxon>Bacillati</taxon>
        <taxon>Actinomycetota</taxon>
        <taxon>Actinomycetes</taxon>
        <taxon>Frankiales</taxon>
        <taxon>Frankiaceae</taxon>
        <taxon>Protofrankia</taxon>
    </lineage>
</organism>
<comment type="pathway">
    <text evidence="9">Porphyrin-containing compound metabolism; protoheme biosynthesis.</text>
</comment>
<feature type="active site" evidence="9">
    <location>
        <position position="150"/>
    </location>
</feature>
<evidence type="ECO:0000256" key="2">
    <source>
        <dbReference type="ARBA" id="ARBA00022617"/>
    </source>
</evidence>
<evidence type="ECO:0000256" key="8">
    <source>
        <dbReference type="ARBA" id="ARBA00050019"/>
    </source>
</evidence>
<evidence type="ECO:0000256" key="7">
    <source>
        <dbReference type="ARBA" id="ARBA00049896"/>
    </source>
</evidence>
<name>A0ABR5F519_9ACTN</name>
<dbReference type="PANTHER" id="PTHR36843:SF1">
    <property type="entry name" value="COPROHEME DECARBOXYLASE"/>
    <property type="match status" value="1"/>
</dbReference>
<dbReference type="SUPFAM" id="SSF54909">
    <property type="entry name" value="Dimeric alpha+beta barrel"/>
    <property type="match status" value="1"/>
</dbReference>
<keyword evidence="9" id="KW-0560">Oxidoreductase</keyword>
<evidence type="ECO:0000256" key="1">
    <source>
        <dbReference type="ARBA" id="ARBA00014413"/>
    </source>
</evidence>
<protein>
    <recommendedName>
        <fullName evidence="1 9">Coproheme decarboxylase</fullName>
        <ecNumber evidence="8 9">1.3.98.5</ecNumber>
    </recommendedName>
    <alternativeName>
        <fullName evidence="5 9">Coproheme III oxidative decarboxylase</fullName>
    </alternativeName>
    <alternativeName>
        <fullName evidence="6 9">Hydrogen peroxide-dependent heme synthase</fullName>
    </alternativeName>
</protein>
<dbReference type="Pfam" id="PF06778">
    <property type="entry name" value="Chlor_dismutase"/>
    <property type="match status" value="1"/>
</dbReference>
<gene>
    <name evidence="9" type="primary">chdC</name>
    <name evidence="11" type="ORF">FrCorBMG51_08840</name>
</gene>
<evidence type="ECO:0000256" key="9">
    <source>
        <dbReference type="HAMAP-Rule" id="MF_02244"/>
    </source>
</evidence>
<proteinExistence type="inferred from homology"/>
<keyword evidence="3 9" id="KW-0479">Metal-binding</keyword>